<name>A0A0E4H2S5_MYCLN</name>
<evidence type="ECO:0000313" key="3">
    <source>
        <dbReference type="Proteomes" id="UP000199251"/>
    </source>
</evidence>
<accession>A0A0E4H2S5</accession>
<sequence>MNVETQADIERVMVQRNVSFVFRPSVTEQADGNWIARYPGADWSVSGRDADEARQRLHAEQLSRMGDSTHADWKIEAVRQYLENGPIDGVYALDNDTVDRVVDAGTPAALDAAVAAIDQPG</sequence>
<dbReference type="Proteomes" id="UP001055171">
    <property type="component" value="Plasmid unnamed1"/>
</dbReference>
<dbReference type="Proteomes" id="UP000199251">
    <property type="component" value="Unassembled WGS sequence"/>
</dbReference>
<reference evidence="2" key="2">
    <citation type="submission" date="2022-08" db="EMBL/GenBank/DDBJ databases">
        <title>Complete genome sequence of 14 non-tuberculosis mycobacteria type-strains.</title>
        <authorList>
            <person name="Igarashi Y."/>
            <person name="Osugi A."/>
            <person name="Mitarai S."/>
        </authorList>
    </citation>
    <scope>NUCLEOTIDE SEQUENCE</scope>
    <source>
        <strain evidence="2">ATCC 51985</strain>
        <plasmid evidence="2">unnamed1</plasmid>
    </source>
</reference>
<dbReference type="EMBL" id="CP092424">
    <property type="protein sequence ID" value="ULP45436.1"/>
    <property type="molecule type" value="Genomic_DNA"/>
</dbReference>
<evidence type="ECO:0000313" key="1">
    <source>
        <dbReference type="EMBL" id="CQD24577.1"/>
    </source>
</evidence>
<protein>
    <submittedName>
        <fullName evidence="1">Uncharacterized protein</fullName>
    </submittedName>
</protein>
<dbReference type="EMBL" id="CTEE01000003">
    <property type="protein sequence ID" value="CQD24577.1"/>
    <property type="molecule type" value="Genomic_DNA"/>
</dbReference>
<keyword evidence="2" id="KW-0614">Plasmid</keyword>
<keyword evidence="4" id="KW-1185">Reference proteome</keyword>
<dbReference type="RefSeq" id="WP_061559584.1">
    <property type="nucleotide sequence ID" value="NZ_CP092424.2"/>
</dbReference>
<reference evidence="1 3" key="1">
    <citation type="submission" date="2015-03" db="EMBL/GenBank/DDBJ databases">
        <authorList>
            <person name="Urmite Genomes"/>
        </authorList>
    </citation>
    <scope>NUCLEOTIDE SEQUENCE [LARGE SCALE GENOMIC DNA]</scope>
    <source>
        <strain evidence="1 3">CSUR P1491</strain>
    </source>
</reference>
<proteinExistence type="predicted"/>
<dbReference type="STRING" id="141349.BN1232_06270"/>
<dbReference type="OrthoDB" id="4734798at2"/>
<evidence type="ECO:0000313" key="4">
    <source>
        <dbReference type="Proteomes" id="UP001055171"/>
    </source>
</evidence>
<organism evidence="1 3">
    <name type="scientific">Mycobacterium lentiflavum</name>
    <dbReference type="NCBI Taxonomy" id="141349"/>
    <lineage>
        <taxon>Bacteria</taxon>
        <taxon>Bacillati</taxon>
        <taxon>Actinomycetota</taxon>
        <taxon>Actinomycetes</taxon>
        <taxon>Mycobacteriales</taxon>
        <taxon>Mycobacteriaceae</taxon>
        <taxon>Mycobacterium</taxon>
        <taxon>Mycobacterium simiae complex</taxon>
    </lineage>
</organism>
<gene>
    <name evidence="1" type="ORF">BN1232_06270</name>
    <name evidence="2" type="ORF">MJO58_28125</name>
</gene>
<evidence type="ECO:0000313" key="2">
    <source>
        <dbReference type="EMBL" id="ULP45436.1"/>
    </source>
</evidence>
<dbReference type="AlphaFoldDB" id="A0A0E4H2S5"/>
<geneLocation type="plasmid" evidence="2 4">
    <name>unnamed1</name>
</geneLocation>